<comment type="caution">
    <text evidence="1">The sequence shown here is derived from an EMBL/GenBank/DDBJ whole genome shotgun (WGS) entry which is preliminary data.</text>
</comment>
<dbReference type="EMBL" id="JANRMS010001905">
    <property type="protein sequence ID" value="KAJ3525453.1"/>
    <property type="molecule type" value="Genomic_DNA"/>
</dbReference>
<proteinExistence type="predicted"/>
<sequence length="128" mass="14328">MMLSKEARSGLIQAQNAEEFTDLTFICGQRKIHVQKLIICIQSPVFRAACLGHFQETSSGTYDLDAPSLVLARRMIDYVYTEDYSEMISDDGGDDTEEEIPPLSPHTATLALTDKYDIKEPRVLAAKK</sequence>
<reference evidence="1" key="1">
    <citation type="submission" date="2022-08" db="EMBL/GenBank/DDBJ databases">
        <title>Genome Sequence of Fusarium decemcellulare.</title>
        <authorList>
            <person name="Buettner E."/>
        </authorList>
    </citation>
    <scope>NUCLEOTIDE SEQUENCE</scope>
    <source>
        <strain evidence="1">Babe19</strain>
    </source>
</reference>
<evidence type="ECO:0000313" key="2">
    <source>
        <dbReference type="Proteomes" id="UP001148629"/>
    </source>
</evidence>
<name>A0ACC1RUI7_9HYPO</name>
<organism evidence="1 2">
    <name type="scientific">Fusarium decemcellulare</name>
    <dbReference type="NCBI Taxonomy" id="57161"/>
    <lineage>
        <taxon>Eukaryota</taxon>
        <taxon>Fungi</taxon>
        <taxon>Dikarya</taxon>
        <taxon>Ascomycota</taxon>
        <taxon>Pezizomycotina</taxon>
        <taxon>Sordariomycetes</taxon>
        <taxon>Hypocreomycetidae</taxon>
        <taxon>Hypocreales</taxon>
        <taxon>Nectriaceae</taxon>
        <taxon>Fusarium</taxon>
        <taxon>Fusarium decemcellulare species complex</taxon>
    </lineage>
</organism>
<accession>A0ACC1RUI7</accession>
<gene>
    <name evidence="1" type="ORF">NM208_g11634</name>
</gene>
<protein>
    <submittedName>
        <fullName evidence="1">Uncharacterized protein</fullName>
    </submittedName>
</protein>
<dbReference type="Proteomes" id="UP001148629">
    <property type="component" value="Unassembled WGS sequence"/>
</dbReference>
<evidence type="ECO:0000313" key="1">
    <source>
        <dbReference type="EMBL" id="KAJ3525453.1"/>
    </source>
</evidence>
<keyword evidence="2" id="KW-1185">Reference proteome</keyword>